<organism evidence="1 2">
    <name type="scientific">Mesorhizobium plurifarium</name>
    <dbReference type="NCBI Taxonomy" id="69974"/>
    <lineage>
        <taxon>Bacteria</taxon>
        <taxon>Pseudomonadati</taxon>
        <taxon>Pseudomonadota</taxon>
        <taxon>Alphaproteobacteria</taxon>
        <taxon>Hyphomicrobiales</taxon>
        <taxon>Phyllobacteriaceae</taxon>
        <taxon>Mesorhizobium</taxon>
    </lineage>
</organism>
<accession>A0A090FT84</accession>
<sequence length="130" mass="14433">MQSDPGDQGLFRQFAANLADGPQRRLRCLEQAEHVIALRVDEVAAVLGDDPAYRVETIRDLTQGGIVADALIERHAAYDIGQEDCGQKSFLIHRLVSAPERSVYNIPKSTVTYHLYAKGPAQPGQTFRRD</sequence>
<dbReference type="EMBL" id="CCNE01000001">
    <property type="protein sequence ID" value="CDX48989.1"/>
    <property type="molecule type" value="Genomic_DNA"/>
</dbReference>
<proteinExistence type="predicted"/>
<dbReference type="Proteomes" id="UP000046122">
    <property type="component" value="Unassembled WGS sequence"/>
</dbReference>
<evidence type="ECO:0000313" key="1">
    <source>
        <dbReference type="EMBL" id="CDX48989.1"/>
    </source>
</evidence>
<dbReference type="AlphaFoldDB" id="A0A090FT84"/>
<gene>
    <name evidence="1" type="ORF">MPL3365_10157</name>
</gene>
<protein>
    <submittedName>
        <fullName evidence="1">Uncharacterized protein</fullName>
    </submittedName>
</protein>
<evidence type="ECO:0000313" key="2">
    <source>
        <dbReference type="Proteomes" id="UP000046122"/>
    </source>
</evidence>
<name>A0A090FT84_MESPL</name>
<reference evidence="1 2" key="1">
    <citation type="submission" date="2014-08" db="EMBL/GenBank/DDBJ databases">
        <authorList>
            <person name="Moulin Lionel"/>
        </authorList>
    </citation>
    <scope>NUCLEOTIDE SEQUENCE [LARGE SCALE GENOMIC DNA]</scope>
</reference>